<reference evidence="1" key="1">
    <citation type="journal article" date="2015" name="Nature">
        <title>Complex archaea that bridge the gap between prokaryotes and eukaryotes.</title>
        <authorList>
            <person name="Spang A."/>
            <person name="Saw J.H."/>
            <person name="Jorgensen S.L."/>
            <person name="Zaremba-Niedzwiedzka K."/>
            <person name="Martijn J."/>
            <person name="Lind A.E."/>
            <person name="van Eijk R."/>
            <person name="Schleper C."/>
            <person name="Guy L."/>
            <person name="Ettema T.J."/>
        </authorList>
    </citation>
    <scope>NUCLEOTIDE SEQUENCE</scope>
</reference>
<accession>A0A0F9NE63</accession>
<evidence type="ECO:0000313" key="1">
    <source>
        <dbReference type="EMBL" id="KKM87025.1"/>
    </source>
</evidence>
<proteinExistence type="predicted"/>
<organism evidence="1">
    <name type="scientific">marine sediment metagenome</name>
    <dbReference type="NCBI Taxonomy" id="412755"/>
    <lineage>
        <taxon>unclassified sequences</taxon>
        <taxon>metagenomes</taxon>
        <taxon>ecological metagenomes</taxon>
    </lineage>
</organism>
<feature type="non-terminal residue" evidence="1">
    <location>
        <position position="1"/>
    </location>
</feature>
<comment type="caution">
    <text evidence="1">The sequence shown here is derived from an EMBL/GenBank/DDBJ whole genome shotgun (WGS) entry which is preliminary data.</text>
</comment>
<dbReference type="Gene3D" id="3.50.50.100">
    <property type="match status" value="1"/>
</dbReference>
<dbReference type="AlphaFoldDB" id="A0A0F9NE63"/>
<gene>
    <name evidence="1" type="ORF">LCGC14_1273140</name>
</gene>
<evidence type="ECO:0008006" key="2">
    <source>
        <dbReference type="Google" id="ProtNLM"/>
    </source>
</evidence>
<protein>
    <recommendedName>
        <fullName evidence="2">NAD(P)/FAD-dependent oxidoreductase</fullName>
    </recommendedName>
</protein>
<name>A0A0F9NE63_9ZZZZ</name>
<sequence length="59" mass="6848">FVASPQIPPRNVAWLKKGKWVHYAKVGFEKYFIYKMKKGVAEPAFEKHLLKLMGLAKTK</sequence>
<dbReference type="EMBL" id="LAZR01007165">
    <property type="protein sequence ID" value="KKM87025.1"/>
    <property type="molecule type" value="Genomic_DNA"/>
</dbReference>